<dbReference type="AlphaFoldDB" id="A0A9D1LLU6"/>
<reference evidence="10" key="1">
    <citation type="submission" date="2020-10" db="EMBL/GenBank/DDBJ databases">
        <authorList>
            <person name="Gilroy R."/>
        </authorList>
    </citation>
    <scope>NUCLEOTIDE SEQUENCE</scope>
    <source>
        <strain evidence="10">CHK191-8634</strain>
    </source>
</reference>
<evidence type="ECO:0000256" key="2">
    <source>
        <dbReference type="ARBA" id="ARBA00008114"/>
    </source>
</evidence>
<dbReference type="GO" id="GO:0016020">
    <property type="term" value="C:membrane"/>
    <property type="evidence" value="ECO:0007669"/>
    <property type="project" value="UniProtKB-SubCell"/>
</dbReference>
<feature type="transmembrane region" description="Helical" evidence="7">
    <location>
        <begin position="130"/>
        <end position="151"/>
    </location>
</feature>
<dbReference type="Proteomes" id="UP000824073">
    <property type="component" value="Unassembled WGS sequence"/>
</dbReference>
<dbReference type="InterPro" id="IPR027469">
    <property type="entry name" value="Cation_efflux_TMD_sf"/>
</dbReference>
<feature type="domain" description="Cation efflux protein cytoplasmic" evidence="9">
    <location>
        <begin position="227"/>
        <end position="303"/>
    </location>
</feature>
<dbReference type="FunFam" id="1.20.1510.10:FF:000006">
    <property type="entry name" value="Divalent cation efflux transporter"/>
    <property type="match status" value="1"/>
</dbReference>
<dbReference type="EMBL" id="DVMR01000058">
    <property type="protein sequence ID" value="HIU44187.1"/>
    <property type="molecule type" value="Genomic_DNA"/>
</dbReference>
<dbReference type="Gene3D" id="1.20.1510.10">
    <property type="entry name" value="Cation efflux protein transmembrane domain"/>
    <property type="match status" value="1"/>
</dbReference>
<evidence type="ECO:0000256" key="4">
    <source>
        <dbReference type="ARBA" id="ARBA00022692"/>
    </source>
</evidence>
<keyword evidence="5 7" id="KW-1133">Transmembrane helix</keyword>
<feature type="transmembrane region" description="Helical" evidence="7">
    <location>
        <begin position="172"/>
        <end position="191"/>
    </location>
</feature>
<protein>
    <submittedName>
        <fullName evidence="10">Cation transporter</fullName>
    </submittedName>
</protein>
<reference evidence="10" key="2">
    <citation type="journal article" date="2021" name="PeerJ">
        <title>Extensive microbial diversity within the chicken gut microbiome revealed by metagenomics and culture.</title>
        <authorList>
            <person name="Gilroy R."/>
            <person name="Ravi A."/>
            <person name="Getino M."/>
            <person name="Pursley I."/>
            <person name="Horton D.L."/>
            <person name="Alikhan N.F."/>
            <person name="Baker D."/>
            <person name="Gharbi K."/>
            <person name="Hall N."/>
            <person name="Watson M."/>
            <person name="Adriaenssens E.M."/>
            <person name="Foster-Nyarko E."/>
            <person name="Jarju S."/>
            <person name="Secka A."/>
            <person name="Antonio M."/>
            <person name="Oren A."/>
            <person name="Chaudhuri R.R."/>
            <person name="La Ragione R."/>
            <person name="Hildebrand F."/>
            <person name="Pallen M.J."/>
        </authorList>
    </citation>
    <scope>NUCLEOTIDE SEQUENCE</scope>
    <source>
        <strain evidence="10">CHK191-8634</strain>
    </source>
</reference>
<dbReference type="GO" id="GO:0008324">
    <property type="term" value="F:monoatomic cation transmembrane transporter activity"/>
    <property type="evidence" value="ECO:0007669"/>
    <property type="project" value="InterPro"/>
</dbReference>
<evidence type="ECO:0000259" key="8">
    <source>
        <dbReference type="Pfam" id="PF01545"/>
    </source>
</evidence>
<dbReference type="InterPro" id="IPR036837">
    <property type="entry name" value="Cation_efflux_CTD_sf"/>
</dbReference>
<dbReference type="SUPFAM" id="SSF160240">
    <property type="entry name" value="Cation efflux protein cytoplasmic domain-like"/>
    <property type="match status" value="1"/>
</dbReference>
<feature type="transmembrane region" description="Helical" evidence="7">
    <location>
        <begin position="25"/>
        <end position="47"/>
    </location>
</feature>
<feature type="transmembrane region" description="Helical" evidence="7">
    <location>
        <begin position="197"/>
        <end position="215"/>
    </location>
</feature>
<name>A0A9D1LLU6_9CLOT</name>
<evidence type="ECO:0000259" key="9">
    <source>
        <dbReference type="Pfam" id="PF16916"/>
    </source>
</evidence>
<dbReference type="Pfam" id="PF16916">
    <property type="entry name" value="ZT_dimer"/>
    <property type="match status" value="1"/>
</dbReference>
<accession>A0A9D1LLU6</accession>
<comment type="subcellular location">
    <subcellularLocation>
        <location evidence="1">Membrane</location>
        <topology evidence="1">Multi-pass membrane protein</topology>
    </subcellularLocation>
</comment>
<dbReference type="InterPro" id="IPR058533">
    <property type="entry name" value="Cation_efflux_TM"/>
</dbReference>
<dbReference type="InterPro" id="IPR002524">
    <property type="entry name" value="Cation_efflux"/>
</dbReference>
<dbReference type="SUPFAM" id="SSF161111">
    <property type="entry name" value="Cation efflux protein transmembrane domain-like"/>
    <property type="match status" value="1"/>
</dbReference>
<feature type="domain" description="Cation efflux protein transmembrane" evidence="8">
    <location>
        <begin position="32"/>
        <end position="223"/>
    </location>
</feature>
<evidence type="ECO:0000313" key="11">
    <source>
        <dbReference type="Proteomes" id="UP000824073"/>
    </source>
</evidence>
<feature type="transmembrane region" description="Helical" evidence="7">
    <location>
        <begin position="97"/>
        <end position="118"/>
    </location>
</feature>
<organism evidence="10 11">
    <name type="scientific">Candidatus Ventrousia excrementavium</name>
    <dbReference type="NCBI Taxonomy" id="2840961"/>
    <lineage>
        <taxon>Bacteria</taxon>
        <taxon>Bacillati</taxon>
        <taxon>Bacillota</taxon>
        <taxon>Clostridia</taxon>
        <taxon>Eubacteriales</taxon>
        <taxon>Clostridiaceae</taxon>
        <taxon>Clostridiaceae incertae sedis</taxon>
        <taxon>Candidatus Ventrousia</taxon>
    </lineage>
</organism>
<dbReference type="NCBIfam" id="TIGR01297">
    <property type="entry name" value="CDF"/>
    <property type="match status" value="1"/>
</dbReference>
<keyword evidence="3" id="KW-0813">Transport</keyword>
<evidence type="ECO:0000256" key="6">
    <source>
        <dbReference type="ARBA" id="ARBA00023136"/>
    </source>
</evidence>
<dbReference type="InterPro" id="IPR027470">
    <property type="entry name" value="Cation_efflux_CTD"/>
</dbReference>
<dbReference type="InterPro" id="IPR050291">
    <property type="entry name" value="CDF_Transporter"/>
</dbReference>
<evidence type="ECO:0000256" key="7">
    <source>
        <dbReference type="SAM" id="Phobius"/>
    </source>
</evidence>
<keyword evidence="4 7" id="KW-0812">Transmembrane</keyword>
<comment type="caution">
    <text evidence="10">The sequence shown here is derived from an EMBL/GenBank/DDBJ whole genome shotgun (WGS) entry which is preliminary data.</text>
</comment>
<dbReference type="Gene3D" id="3.30.70.1350">
    <property type="entry name" value="Cation efflux protein, cytoplasmic domain"/>
    <property type="match status" value="1"/>
</dbReference>
<evidence type="ECO:0000256" key="3">
    <source>
        <dbReference type="ARBA" id="ARBA00022448"/>
    </source>
</evidence>
<dbReference type="Pfam" id="PF01545">
    <property type="entry name" value="Cation_efflux"/>
    <property type="match status" value="1"/>
</dbReference>
<gene>
    <name evidence="10" type="ORF">IAB67_07830</name>
</gene>
<sequence length="389" mass="42004">MTHFLVQHFIKNWNDTRDPAVRQRYGVLSGCVGIVLNLLLCAGKFLAGVLTSSIAVTADAFNNLSDAGSSIVTLVGFKMAGQKPDLDHPFGHGRIEYLAGLAVSMVIILAGVELGKASVEKILSPAPVDFSVLSCVILACSIAVKLWMFFFNRRLGRDIDSSAMQATATDSLSDTAATAVVLLGTLIGHFSNLMVDGWLGAAVALFIIYSGIGAARDTLNPLLGQKPDPELVQNIADTVLAHKEIVGVHDLIVHDYGPGRCMISLHAEVPCDANIMQMHDIIDDVERELQARYCAAAVIHMDPIATDDELTVRKRAEVAALVKLIDPSVSIHDFRMTAGPEHTNLIFDVVVPHNFRLSDQQIAQAIRDAISAMDGGKYYAVVQIDKSYT</sequence>
<dbReference type="PANTHER" id="PTHR43840">
    <property type="entry name" value="MITOCHONDRIAL METAL TRANSPORTER 1-RELATED"/>
    <property type="match status" value="1"/>
</dbReference>
<proteinExistence type="inferred from homology"/>
<keyword evidence="6 7" id="KW-0472">Membrane</keyword>
<evidence type="ECO:0000313" key="10">
    <source>
        <dbReference type="EMBL" id="HIU44187.1"/>
    </source>
</evidence>
<evidence type="ECO:0000256" key="1">
    <source>
        <dbReference type="ARBA" id="ARBA00004141"/>
    </source>
</evidence>
<dbReference type="PANTHER" id="PTHR43840:SF50">
    <property type="entry name" value="MANGANESE EFFLUX SYSTEM PROTEIN MNES"/>
    <property type="match status" value="1"/>
</dbReference>
<comment type="similarity">
    <text evidence="2">Belongs to the cation diffusion facilitator (CDF) transporter (TC 2.A.4) family.</text>
</comment>
<evidence type="ECO:0000256" key="5">
    <source>
        <dbReference type="ARBA" id="ARBA00022989"/>
    </source>
</evidence>